<sequence length="184" mass="20552">LVLALPLKMDDKHPMPMMFGHTGRLHPHLAMTLPGPSAIGDEPMKLQFVSGATERMESALLRILDEQRERKKNAPEERHSLRKVVTAGGGAHKFKELFRTALNVELVPFKELQSVVDGLLFLSQQSFQGELFTVDQCNKQVSAQHLGKPRVPGSLAYDTQRRAAWQHLPLLCLVAQGDHHVVIV</sequence>
<dbReference type="EMBL" id="LGRX02022602">
    <property type="protein sequence ID" value="KAK3255439.1"/>
    <property type="molecule type" value="Genomic_DNA"/>
</dbReference>
<feature type="non-terminal residue" evidence="1">
    <location>
        <position position="1"/>
    </location>
</feature>
<reference evidence="1 2" key="1">
    <citation type="journal article" date="2015" name="Genome Biol. Evol.">
        <title>Comparative Genomics of a Bacterivorous Green Alga Reveals Evolutionary Causalities and Consequences of Phago-Mixotrophic Mode of Nutrition.</title>
        <authorList>
            <person name="Burns J.A."/>
            <person name="Paasch A."/>
            <person name="Narechania A."/>
            <person name="Kim E."/>
        </authorList>
    </citation>
    <scope>NUCLEOTIDE SEQUENCE [LARGE SCALE GENOMIC DNA]</scope>
    <source>
        <strain evidence="1 2">PLY_AMNH</strain>
    </source>
</reference>
<proteinExistence type="predicted"/>
<organism evidence="1 2">
    <name type="scientific">Cymbomonas tetramitiformis</name>
    <dbReference type="NCBI Taxonomy" id="36881"/>
    <lineage>
        <taxon>Eukaryota</taxon>
        <taxon>Viridiplantae</taxon>
        <taxon>Chlorophyta</taxon>
        <taxon>Pyramimonadophyceae</taxon>
        <taxon>Pyramimonadales</taxon>
        <taxon>Pyramimonadaceae</taxon>
        <taxon>Cymbomonas</taxon>
    </lineage>
</organism>
<dbReference type="InterPro" id="IPR004567">
    <property type="entry name" value="Type_II_PanK"/>
</dbReference>
<gene>
    <name evidence="1" type="ORF">CYMTET_35376</name>
</gene>
<dbReference type="Proteomes" id="UP001190700">
    <property type="component" value="Unassembled WGS sequence"/>
</dbReference>
<protein>
    <submittedName>
        <fullName evidence="1">Uncharacterized protein</fullName>
    </submittedName>
</protein>
<accession>A0AAE0KP88</accession>
<dbReference type="GO" id="GO:0015937">
    <property type="term" value="P:coenzyme A biosynthetic process"/>
    <property type="evidence" value="ECO:0007669"/>
    <property type="project" value="InterPro"/>
</dbReference>
<dbReference type="AlphaFoldDB" id="A0AAE0KP88"/>
<name>A0AAE0KP88_9CHLO</name>
<keyword evidence="2" id="KW-1185">Reference proteome</keyword>
<evidence type="ECO:0000313" key="2">
    <source>
        <dbReference type="Proteomes" id="UP001190700"/>
    </source>
</evidence>
<dbReference type="GO" id="GO:0005524">
    <property type="term" value="F:ATP binding"/>
    <property type="evidence" value="ECO:0007669"/>
    <property type="project" value="InterPro"/>
</dbReference>
<dbReference type="SUPFAM" id="SSF53067">
    <property type="entry name" value="Actin-like ATPase domain"/>
    <property type="match status" value="1"/>
</dbReference>
<dbReference type="InterPro" id="IPR043129">
    <property type="entry name" value="ATPase_NBD"/>
</dbReference>
<comment type="caution">
    <text evidence="1">The sequence shown here is derived from an EMBL/GenBank/DDBJ whole genome shotgun (WGS) entry which is preliminary data.</text>
</comment>
<dbReference type="Gene3D" id="3.30.420.510">
    <property type="match status" value="1"/>
</dbReference>
<evidence type="ECO:0000313" key="1">
    <source>
        <dbReference type="EMBL" id="KAK3255439.1"/>
    </source>
</evidence>
<dbReference type="Pfam" id="PF03630">
    <property type="entry name" value="Fumble"/>
    <property type="match status" value="1"/>
</dbReference>